<evidence type="ECO:0000259" key="4">
    <source>
        <dbReference type="Pfam" id="PF03976"/>
    </source>
</evidence>
<dbReference type="NCBIfam" id="TIGR03709">
    <property type="entry name" value="PPK2_rel_1"/>
    <property type="match status" value="1"/>
</dbReference>
<dbReference type="SUPFAM" id="SSF52540">
    <property type="entry name" value="P-loop containing nucleoside triphosphate hydrolases"/>
    <property type="match status" value="1"/>
</dbReference>
<proteinExistence type="inferred from homology"/>
<dbReference type="InterPro" id="IPR022300">
    <property type="entry name" value="PPK2-rel_1"/>
</dbReference>
<sequence length="276" mass="31942">MTRKESPPMEAFKKYRISPKNTLKDIDPSDKPFSFGTKKDELQRLDELAVELDDLQNTLYAGKRRKVLLILQGLDTSGKDGTIRWVFSRTSPLGVHVAAFKAPSERERAHDFLWRCHAVVPANGELTVWNRSHYEDVLVPPVEGWIDKAETQRRYGHINDFERLLSETGTTIVKCMLHISNEEQRERLQDRLKDPGKNWKFAADDLSTRAKWNDYQRAYEQALQATSTPHAPWYVIPANSKRHRNLMVAQLLVQTLRDMKLRLPPPNLAFKDLVVN</sequence>
<name>A0A1M5DJK6_9BURK</name>
<evidence type="ECO:0000313" key="5">
    <source>
        <dbReference type="EMBL" id="SHF67157.1"/>
    </source>
</evidence>
<comment type="similarity">
    <text evidence="1">Belongs to the polyphosphate kinase 2 (PPK2) family. Class I subfamily.</text>
</comment>
<dbReference type="PIRSF" id="PIRSF028756">
    <property type="entry name" value="PPK2_prd"/>
    <property type="match status" value="1"/>
</dbReference>
<evidence type="ECO:0000256" key="1">
    <source>
        <dbReference type="ARBA" id="ARBA00009924"/>
    </source>
</evidence>
<dbReference type="InterPro" id="IPR016898">
    <property type="entry name" value="Polyphosphate_phosphotransfera"/>
</dbReference>
<keyword evidence="2 5" id="KW-0808">Transferase</keyword>
<evidence type="ECO:0000256" key="2">
    <source>
        <dbReference type="ARBA" id="ARBA00022679"/>
    </source>
</evidence>
<dbReference type="Pfam" id="PF03976">
    <property type="entry name" value="PPK2"/>
    <property type="match status" value="1"/>
</dbReference>
<evidence type="ECO:0000313" key="6">
    <source>
        <dbReference type="Proteomes" id="UP000184327"/>
    </source>
</evidence>
<dbReference type="PANTHER" id="PTHR34383:SF3">
    <property type="entry name" value="POLYPHOSPHATE:AMP PHOSPHOTRANSFERASE"/>
    <property type="match status" value="1"/>
</dbReference>
<dbReference type="AlphaFoldDB" id="A0A1M5DJK6"/>
<dbReference type="GO" id="GO:0006797">
    <property type="term" value="P:polyphosphate metabolic process"/>
    <property type="evidence" value="ECO:0007669"/>
    <property type="project" value="InterPro"/>
</dbReference>
<evidence type="ECO:0000256" key="3">
    <source>
        <dbReference type="ARBA" id="ARBA00022777"/>
    </source>
</evidence>
<dbReference type="GO" id="GO:0008976">
    <property type="term" value="F:polyphosphate kinase activity"/>
    <property type="evidence" value="ECO:0007669"/>
    <property type="project" value="InterPro"/>
</dbReference>
<organism evidence="5 6">
    <name type="scientific">Lampropedia hyalina DSM 16112</name>
    <dbReference type="NCBI Taxonomy" id="1122156"/>
    <lineage>
        <taxon>Bacteria</taxon>
        <taxon>Pseudomonadati</taxon>
        <taxon>Pseudomonadota</taxon>
        <taxon>Betaproteobacteria</taxon>
        <taxon>Burkholderiales</taxon>
        <taxon>Comamonadaceae</taxon>
        <taxon>Lampropedia</taxon>
    </lineage>
</organism>
<dbReference type="Proteomes" id="UP000184327">
    <property type="component" value="Unassembled WGS sequence"/>
</dbReference>
<protein>
    <submittedName>
        <fullName evidence="5">Polyphosphate:nucleotide phosphotransferase, PPK2 family</fullName>
    </submittedName>
</protein>
<keyword evidence="6" id="KW-1185">Reference proteome</keyword>
<dbReference type="InterPro" id="IPR027417">
    <property type="entry name" value="P-loop_NTPase"/>
</dbReference>
<dbReference type="EMBL" id="FQUZ01000034">
    <property type="protein sequence ID" value="SHF67157.1"/>
    <property type="molecule type" value="Genomic_DNA"/>
</dbReference>
<dbReference type="STRING" id="1122156.SAMN02745117_02398"/>
<feature type="domain" description="Polyphosphate kinase-2-related" evidence="4">
    <location>
        <begin position="38"/>
        <end position="260"/>
    </location>
</feature>
<accession>A0A1M5DJK6</accession>
<keyword evidence="3" id="KW-0418">Kinase</keyword>
<gene>
    <name evidence="5" type="ORF">SAMN02745117_02398</name>
</gene>
<reference evidence="5 6" key="1">
    <citation type="submission" date="2016-11" db="EMBL/GenBank/DDBJ databases">
        <authorList>
            <person name="Jaros S."/>
            <person name="Januszkiewicz K."/>
            <person name="Wedrychowicz H."/>
        </authorList>
    </citation>
    <scope>NUCLEOTIDE SEQUENCE [LARGE SCALE GENOMIC DNA]</scope>
    <source>
        <strain evidence="5 6">DSM 16112</strain>
    </source>
</reference>
<dbReference type="Gene3D" id="3.40.50.300">
    <property type="entry name" value="P-loop containing nucleotide triphosphate hydrolases"/>
    <property type="match status" value="1"/>
</dbReference>
<dbReference type="SMR" id="A0A1M5DJK6"/>
<dbReference type="InterPro" id="IPR022488">
    <property type="entry name" value="PPK2-related"/>
</dbReference>
<dbReference type="PANTHER" id="PTHR34383">
    <property type="entry name" value="POLYPHOSPHATE:AMP PHOSPHOTRANSFERASE-RELATED"/>
    <property type="match status" value="1"/>
</dbReference>